<keyword evidence="5" id="KW-1185">Reference proteome</keyword>
<dbReference type="InterPro" id="IPR011047">
    <property type="entry name" value="Quinoprotein_ADH-like_sf"/>
</dbReference>
<dbReference type="InterPro" id="IPR026444">
    <property type="entry name" value="Secre_tail"/>
</dbReference>
<organism evidence="4 5">
    <name type="scientific">Flavobacterium noncentrifugens</name>
    <dbReference type="NCBI Taxonomy" id="1128970"/>
    <lineage>
        <taxon>Bacteria</taxon>
        <taxon>Pseudomonadati</taxon>
        <taxon>Bacteroidota</taxon>
        <taxon>Flavobacteriia</taxon>
        <taxon>Flavobacteriales</taxon>
        <taxon>Flavobacteriaceae</taxon>
        <taxon>Flavobacterium</taxon>
    </lineage>
</organism>
<dbReference type="PANTHER" id="PTHR42754">
    <property type="entry name" value="ENDOGLUCANASE"/>
    <property type="match status" value="1"/>
</dbReference>
<dbReference type="OrthoDB" id="9811934at2"/>
<dbReference type="NCBIfam" id="TIGR04183">
    <property type="entry name" value="Por_Secre_tail"/>
    <property type="match status" value="1"/>
</dbReference>
<dbReference type="AlphaFoldDB" id="A0A1G8URP2"/>
<gene>
    <name evidence="4" type="ORF">SAMN04487935_1019</name>
</gene>
<evidence type="ECO:0000313" key="4">
    <source>
        <dbReference type="EMBL" id="SDJ56334.1"/>
    </source>
</evidence>
<dbReference type="PANTHER" id="PTHR42754:SF1">
    <property type="entry name" value="LIPOPROTEIN"/>
    <property type="match status" value="1"/>
</dbReference>
<feature type="domain" description="Secretion system C-terminal sorting" evidence="3">
    <location>
        <begin position="444"/>
        <end position="503"/>
    </location>
</feature>
<dbReference type="SUPFAM" id="SSF50998">
    <property type="entry name" value="Quinoprotein alcohol dehydrogenase-like"/>
    <property type="match status" value="1"/>
</dbReference>
<evidence type="ECO:0000259" key="3">
    <source>
        <dbReference type="Pfam" id="PF18962"/>
    </source>
</evidence>
<feature type="chain" id="PRO_5011775874" evidence="2">
    <location>
        <begin position="20"/>
        <end position="510"/>
    </location>
</feature>
<evidence type="ECO:0000256" key="2">
    <source>
        <dbReference type="SAM" id="SignalP"/>
    </source>
</evidence>
<evidence type="ECO:0000256" key="1">
    <source>
        <dbReference type="ARBA" id="ARBA00022729"/>
    </source>
</evidence>
<dbReference type="Proteomes" id="UP000199580">
    <property type="component" value="Unassembled WGS sequence"/>
</dbReference>
<dbReference type="STRING" id="1128970.SAMN04487935_1019"/>
<reference evidence="4 5" key="1">
    <citation type="submission" date="2016-10" db="EMBL/GenBank/DDBJ databases">
        <authorList>
            <person name="de Groot N.N."/>
        </authorList>
    </citation>
    <scope>NUCLEOTIDE SEQUENCE [LARGE SCALE GENOMIC DNA]</scope>
    <source>
        <strain evidence="4 5">CGMCC 1.10076</strain>
    </source>
</reference>
<proteinExistence type="predicted"/>
<name>A0A1G8URP2_9FLAO</name>
<accession>A0A1G8URP2</accession>
<protein>
    <submittedName>
        <fullName evidence="4">Por secretion system C-terminal sorting domain-containing protein</fullName>
    </submittedName>
</protein>
<keyword evidence="1 2" id="KW-0732">Signal</keyword>
<dbReference type="Pfam" id="PF18962">
    <property type="entry name" value="Por_Secre_tail"/>
    <property type="match status" value="1"/>
</dbReference>
<sequence>MKIHLQIMLFCLISTAAVAQVAPAIEWQKSLGGTADDQAHFAQQTADGGYIMAGNTTSNDGDVSGNHGNGDAWVVKLNASNEIEWQKTLGGSLYDYAQSMQQTADGGYIVAGYTESHDGDATGNHGGDDAWIVKLDATGTTQWLKLLGGLDSDRAFAIQQTTDGGYVVAGYTYSNEGDVSGNHGSSDSWVVKLTASGTIEWQKTLGGTGPDAAFAIKQTTDGGYIMAGVNNSNNGNVSGNQGFIDFWVVKLNATGAIQWQKSTGGTDSDQAYSIQQTTDGGYIAAGSTYSNNGDVSGNHGNLDLWVVKFDASGTVEWKKTLGGSATEQAYSILQSADGGYIVAGYTNSSDGDVSGNDATFAFDVWVVKLNATGTMEWQKVLGGTNGDLANFIEHTADGGYVLGGYSASNDGDASGNHGDNDFWIVKLGPENLETQNPNRVTNILYPNPTQSILHFTRPLKKISLNNLLGQKVLENAGGEFINVEGLSRGVYVLEAEGFDGKPLSTKIIKE</sequence>
<dbReference type="EMBL" id="FNEZ01000002">
    <property type="protein sequence ID" value="SDJ56334.1"/>
    <property type="molecule type" value="Genomic_DNA"/>
</dbReference>
<dbReference type="RefSeq" id="WP_139171691.1">
    <property type="nucleotide sequence ID" value="NZ_BKAI01000018.1"/>
</dbReference>
<evidence type="ECO:0000313" key="5">
    <source>
        <dbReference type="Proteomes" id="UP000199580"/>
    </source>
</evidence>
<feature type="signal peptide" evidence="2">
    <location>
        <begin position="1"/>
        <end position="19"/>
    </location>
</feature>